<dbReference type="Proteomes" id="UP000198287">
    <property type="component" value="Unassembled WGS sequence"/>
</dbReference>
<dbReference type="AlphaFoldDB" id="A0A226DF82"/>
<name>A0A226DF82_FOLCA</name>
<keyword evidence="1" id="KW-0812">Transmembrane</keyword>
<comment type="caution">
    <text evidence="2">The sequence shown here is derived from an EMBL/GenBank/DDBJ whole genome shotgun (WGS) entry which is preliminary data.</text>
</comment>
<keyword evidence="3" id="KW-1185">Reference proteome</keyword>
<dbReference type="EMBL" id="LNIX01000021">
    <property type="protein sequence ID" value="OXA43829.1"/>
    <property type="molecule type" value="Genomic_DNA"/>
</dbReference>
<organism evidence="2 3">
    <name type="scientific">Folsomia candida</name>
    <name type="common">Springtail</name>
    <dbReference type="NCBI Taxonomy" id="158441"/>
    <lineage>
        <taxon>Eukaryota</taxon>
        <taxon>Metazoa</taxon>
        <taxon>Ecdysozoa</taxon>
        <taxon>Arthropoda</taxon>
        <taxon>Hexapoda</taxon>
        <taxon>Collembola</taxon>
        <taxon>Entomobryomorpha</taxon>
        <taxon>Isotomoidea</taxon>
        <taxon>Isotomidae</taxon>
        <taxon>Proisotominae</taxon>
        <taxon>Folsomia</taxon>
    </lineage>
</organism>
<feature type="transmembrane region" description="Helical" evidence="1">
    <location>
        <begin position="17"/>
        <end position="38"/>
    </location>
</feature>
<proteinExistence type="predicted"/>
<protein>
    <submittedName>
        <fullName evidence="2">Uncharacterized protein</fullName>
    </submittedName>
</protein>
<keyword evidence="1" id="KW-0472">Membrane</keyword>
<sequence length="114" mass="12771">MPEPAVLFVAYLCGGSGYLRVGGYLGMVVIWGWVVVWGRWLSEGAWLSAGGGYLRGQGVKFHYHWWYKTSGGQAGRPQPRRATGLNPITDEHWWSWWASRPQPGRATGIKSHNV</sequence>
<keyword evidence="1" id="KW-1133">Transmembrane helix</keyword>
<evidence type="ECO:0000313" key="2">
    <source>
        <dbReference type="EMBL" id="OXA43829.1"/>
    </source>
</evidence>
<gene>
    <name evidence="2" type="ORF">Fcan01_21633</name>
</gene>
<accession>A0A226DF82</accession>
<evidence type="ECO:0000313" key="3">
    <source>
        <dbReference type="Proteomes" id="UP000198287"/>
    </source>
</evidence>
<evidence type="ECO:0000256" key="1">
    <source>
        <dbReference type="SAM" id="Phobius"/>
    </source>
</evidence>
<reference evidence="2 3" key="1">
    <citation type="submission" date="2015-12" db="EMBL/GenBank/DDBJ databases">
        <title>The genome of Folsomia candida.</title>
        <authorList>
            <person name="Faddeeva A."/>
            <person name="Derks M.F."/>
            <person name="Anvar Y."/>
            <person name="Smit S."/>
            <person name="Van Straalen N."/>
            <person name="Roelofs D."/>
        </authorList>
    </citation>
    <scope>NUCLEOTIDE SEQUENCE [LARGE SCALE GENOMIC DNA]</scope>
    <source>
        <strain evidence="2 3">VU population</strain>
        <tissue evidence="2">Whole body</tissue>
    </source>
</reference>